<keyword evidence="2 5" id="KW-0812">Transmembrane</keyword>
<evidence type="ECO:0000256" key="5">
    <source>
        <dbReference type="RuleBase" id="RU280819"/>
    </source>
</evidence>
<feature type="region of interest" description="Disordered" evidence="6">
    <location>
        <begin position="511"/>
        <end position="530"/>
    </location>
</feature>
<keyword evidence="8" id="KW-1185">Reference proteome</keyword>
<evidence type="ECO:0000313" key="8">
    <source>
        <dbReference type="Proteomes" id="UP000024404"/>
    </source>
</evidence>
<evidence type="ECO:0000256" key="1">
    <source>
        <dbReference type="ARBA" id="ARBA00004141"/>
    </source>
</evidence>
<feature type="transmembrane region" description="Helical" evidence="5">
    <location>
        <begin position="44"/>
        <end position="62"/>
    </location>
</feature>
<dbReference type="PANTHER" id="PTHR20661:SF0">
    <property type="entry name" value="PHOSPHATIDYLINOSITOL-GLYCAN BIOSYNTHESIS CLASS W PROTEIN"/>
    <property type="match status" value="1"/>
</dbReference>
<keyword evidence="5" id="KW-0808">Transferase</keyword>
<dbReference type="EC" id="2.3.-.-" evidence="5"/>
<dbReference type="PANTHER" id="PTHR20661">
    <property type="entry name" value="PHOSPHATIDYLINOSITOL-GLYCAN BIOSYNTHESIS CLASS W PROTEIN"/>
    <property type="match status" value="1"/>
</dbReference>
<feature type="transmembrane region" description="Helical" evidence="5">
    <location>
        <begin position="195"/>
        <end position="217"/>
    </location>
</feature>
<name>A0A8R1TJE1_ONCVO</name>
<dbReference type="Pfam" id="PF06423">
    <property type="entry name" value="GWT1"/>
    <property type="match status" value="1"/>
</dbReference>
<evidence type="ECO:0000256" key="4">
    <source>
        <dbReference type="ARBA" id="ARBA00023136"/>
    </source>
</evidence>
<evidence type="ECO:0000256" key="3">
    <source>
        <dbReference type="ARBA" id="ARBA00022989"/>
    </source>
</evidence>
<feature type="transmembrane region" description="Helical" evidence="5">
    <location>
        <begin position="155"/>
        <end position="174"/>
    </location>
</feature>
<feature type="transmembrane region" description="Helical" evidence="5">
    <location>
        <begin position="250"/>
        <end position="266"/>
    </location>
</feature>
<comment type="pathway">
    <text evidence="5">Glycolipid biosynthesis; glycosylphosphatidylinositol-anchor biosynthesis.</text>
</comment>
<evidence type="ECO:0000313" key="7">
    <source>
        <dbReference type="EnsemblMetazoa" id="OVOC10325.1"/>
    </source>
</evidence>
<reference evidence="8" key="1">
    <citation type="submission" date="2013-10" db="EMBL/GenBank/DDBJ databases">
        <title>Genome sequencing of Onchocerca volvulus.</title>
        <authorList>
            <person name="Cotton J."/>
            <person name="Tsai J."/>
            <person name="Stanley E."/>
            <person name="Tracey A."/>
            <person name="Holroyd N."/>
            <person name="Lustigman S."/>
            <person name="Berriman M."/>
        </authorList>
    </citation>
    <scope>NUCLEOTIDE SEQUENCE</scope>
</reference>
<feature type="transmembrane region" description="Helical" evidence="5">
    <location>
        <begin position="12"/>
        <end position="32"/>
    </location>
</feature>
<evidence type="ECO:0000256" key="2">
    <source>
        <dbReference type="ARBA" id="ARBA00022692"/>
    </source>
</evidence>
<dbReference type="GO" id="GO:0006506">
    <property type="term" value="P:GPI anchor biosynthetic process"/>
    <property type="evidence" value="ECO:0007669"/>
    <property type="project" value="UniProtKB-KW"/>
</dbReference>
<sequence length="530" mass="61540">MGNGTTQAEILFLQFVGPMSLLLRNIAVPRIFHIFSCIFQINNWLIFIFDLLFIMMPVLLILTLLSDYIPLLLLVEAIIILIFVIVLICDHYFVKQRLRTYCDWFYQINDAHYLPTKFVTYMRSHGLICTAIAILAVDFNVFPNRFAKTSTFGRSLMDLGTATFVYCFAVTDIFRHYPGRVKHNIQKQKKRFCSLKPSSSILLILLGIARTVLLNSINYHYSVIEYGVHWNFFITLGMLRLIVDFLGRRCHLLLGIVIGFTYQYFLTKQNLQEYLLSNETERKDFISKNREGIFSLFGYLSLYYFASAISSFLFTGTSDQDYCDSHINFSLTEKRKRIKIWFNRFYQLLLLTVIIFGVQQLVVKLVGLPSRRIANMPYVLEMEVFHTVYLCGYLFVQLLHAWASQMSHFRNNLNKEASTEKNVKKILLNDDENSLEMLKPFLMDSINQYGLAFFLVANILTGLVNKSINTSSVKNHYTATAIITAYMFTCITIIHLFARLRKKMKHKKSLPSKIRPSWDSNSLPDPVVSI</sequence>
<feature type="transmembrane region" description="Helical" evidence="5">
    <location>
        <begin position="383"/>
        <end position="403"/>
    </location>
</feature>
<comment type="subcellular location">
    <subcellularLocation>
        <location evidence="5">Endoplasmic reticulum membrane</location>
        <topology evidence="5">Multi-pass membrane protein</topology>
    </subcellularLocation>
    <subcellularLocation>
        <location evidence="1">Membrane</location>
        <topology evidence="1">Multi-pass membrane protein</topology>
    </subcellularLocation>
</comment>
<dbReference type="EnsemblMetazoa" id="OVOC10325.1">
    <property type="protein sequence ID" value="OVOC10325.1"/>
    <property type="gene ID" value="WBGene00247134"/>
</dbReference>
<feature type="transmembrane region" description="Helical" evidence="5">
    <location>
        <begin position="476"/>
        <end position="498"/>
    </location>
</feature>
<accession>A0A8R1TJE1</accession>
<reference evidence="7" key="2">
    <citation type="submission" date="2022-06" db="UniProtKB">
        <authorList>
            <consortium name="EnsemblMetazoa"/>
        </authorList>
    </citation>
    <scope>IDENTIFICATION</scope>
</reference>
<feature type="transmembrane region" description="Helical" evidence="5">
    <location>
        <begin position="126"/>
        <end position="143"/>
    </location>
</feature>
<dbReference type="AlphaFoldDB" id="A0A8R1TJE1"/>
<feature type="transmembrane region" description="Helical" evidence="5">
    <location>
        <begin position="293"/>
        <end position="314"/>
    </location>
</feature>
<proteinExistence type="inferred from homology"/>
<protein>
    <recommendedName>
        <fullName evidence="5">Phosphatidylinositol-glycan biosynthesis class W protein</fullName>
        <ecNumber evidence="5">2.3.-.-</ecNumber>
    </recommendedName>
</protein>
<dbReference type="EMBL" id="CMVM020000331">
    <property type="status" value="NOT_ANNOTATED_CDS"/>
    <property type="molecule type" value="Genomic_DNA"/>
</dbReference>
<evidence type="ECO:0000256" key="6">
    <source>
        <dbReference type="SAM" id="MobiDB-lite"/>
    </source>
</evidence>
<feature type="transmembrane region" description="Helical" evidence="5">
    <location>
        <begin position="345"/>
        <end position="363"/>
    </location>
</feature>
<dbReference type="GO" id="GO:0032216">
    <property type="term" value="F:glucosaminyl-phosphatidylinositol O-acyltransferase activity"/>
    <property type="evidence" value="ECO:0007669"/>
    <property type="project" value="TreeGrafter"/>
</dbReference>
<organism evidence="7 8">
    <name type="scientific">Onchocerca volvulus</name>
    <dbReference type="NCBI Taxonomy" id="6282"/>
    <lineage>
        <taxon>Eukaryota</taxon>
        <taxon>Metazoa</taxon>
        <taxon>Ecdysozoa</taxon>
        <taxon>Nematoda</taxon>
        <taxon>Chromadorea</taxon>
        <taxon>Rhabditida</taxon>
        <taxon>Spirurina</taxon>
        <taxon>Spiruromorpha</taxon>
        <taxon>Filarioidea</taxon>
        <taxon>Onchocercidae</taxon>
        <taxon>Onchocerca</taxon>
    </lineage>
</organism>
<keyword evidence="5" id="KW-0256">Endoplasmic reticulum</keyword>
<dbReference type="GO" id="GO:0005789">
    <property type="term" value="C:endoplasmic reticulum membrane"/>
    <property type="evidence" value="ECO:0007669"/>
    <property type="project" value="UniProtKB-SubCell"/>
</dbReference>
<feature type="transmembrane region" description="Helical" evidence="5">
    <location>
        <begin position="446"/>
        <end position="464"/>
    </location>
</feature>
<dbReference type="InterPro" id="IPR009447">
    <property type="entry name" value="PIGW/GWT1"/>
</dbReference>
<keyword evidence="3 5" id="KW-1133">Transmembrane helix</keyword>
<dbReference type="GO" id="GO:0072659">
    <property type="term" value="P:protein localization to plasma membrane"/>
    <property type="evidence" value="ECO:0007669"/>
    <property type="project" value="TreeGrafter"/>
</dbReference>
<feature type="transmembrane region" description="Helical" evidence="5">
    <location>
        <begin position="223"/>
        <end position="243"/>
    </location>
</feature>
<keyword evidence="5" id="KW-0337">GPI-anchor biosynthesis</keyword>
<feature type="transmembrane region" description="Helical" evidence="5">
    <location>
        <begin position="68"/>
        <end position="89"/>
    </location>
</feature>
<comment type="similarity">
    <text evidence="5">Belongs to the PIGW family.</text>
</comment>
<dbReference type="Proteomes" id="UP000024404">
    <property type="component" value="Unassembled WGS sequence"/>
</dbReference>
<comment type="function">
    <text evidence="5">A acetyltransferase, which acetylates the inositol ring of phosphatidylinositol during biosynthesis of GPI-anchor.</text>
</comment>
<keyword evidence="5" id="KW-0012">Acyltransferase</keyword>
<keyword evidence="4 5" id="KW-0472">Membrane</keyword>